<dbReference type="PROSITE" id="PS50949">
    <property type="entry name" value="HTH_GNTR"/>
    <property type="match status" value="1"/>
</dbReference>
<dbReference type="Proteomes" id="UP000070598">
    <property type="component" value="Unassembled WGS sequence"/>
</dbReference>
<keyword evidence="3" id="KW-0804">Transcription</keyword>
<evidence type="ECO:0000256" key="3">
    <source>
        <dbReference type="ARBA" id="ARBA00023163"/>
    </source>
</evidence>
<reference evidence="6" key="4">
    <citation type="submission" date="2015-04" db="EMBL/GenBank/DDBJ databases">
        <title>Physiological reanalysis, assessment of diazotrophy, and genome sequences of multiple isolates of Streptomyces thermoautotrophicus.</title>
        <authorList>
            <person name="MacKellar D.C."/>
            <person name="Lieber L."/>
            <person name="Norman J."/>
            <person name="Bolger A."/>
            <person name="Tobin C."/>
            <person name="Murray J.W."/>
            <person name="Woodward J."/>
            <person name="Friesen M."/>
            <person name="Prell J."/>
        </authorList>
    </citation>
    <scope>NUCLEOTIDE SEQUENCE [LARGE SCALE GENOMIC DNA]</scope>
    <source>
        <strain evidence="6">H1</strain>
    </source>
</reference>
<dbReference type="AlphaFoldDB" id="A0A132MI72"/>
<evidence type="ECO:0000313" key="7">
    <source>
        <dbReference type="EMBL" id="KWX06954.1"/>
    </source>
</evidence>
<dbReference type="SUPFAM" id="SSF46785">
    <property type="entry name" value="Winged helix' DNA-binding domain"/>
    <property type="match status" value="1"/>
</dbReference>
<proteinExistence type="predicted"/>
<feature type="domain" description="HTH gntR-type" evidence="4">
    <location>
        <begin position="15"/>
        <end position="83"/>
    </location>
</feature>
<keyword evidence="2" id="KW-0238">DNA-binding</keyword>
<evidence type="ECO:0000313" key="8">
    <source>
        <dbReference type="Proteomes" id="UP000070188"/>
    </source>
</evidence>
<evidence type="ECO:0000313" key="6">
    <source>
        <dbReference type="EMBL" id="KWW98784.1"/>
    </source>
</evidence>
<reference evidence="5 10" key="2">
    <citation type="submission" date="2015-02" db="EMBL/GenBank/DDBJ databases">
        <title>Physiological reanalysis, assessment of diazotrophy, and genome sequences of multiple isolates of Streptomyces thermoautotrophicus.</title>
        <authorList>
            <person name="MacKellar D.C."/>
            <person name="Lieber L."/>
            <person name="Norman J."/>
            <person name="Bolger A."/>
            <person name="Tobin C."/>
            <person name="Murray J.W."/>
            <person name="Prell J."/>
        </authorList>
    </citation>
    <scope>NUCLEOTIDE SEQUENCE [LARGE SCALE GENOMIC DNA]</scope>
    <source>
        <strain evidence="5 10">UBT1</strain>
    </source>
</reference>
<organism evidence="5 10">
    <name type="scientific">Carbonactinospora thermoautotrophica</name>
    <dbReference type="NCBI Taxonomy" id="1469144"/>
    <lineage>
        <taxon>Bacteria</taxon>
        <taxon>Bacillati</taxon>
        <taxon>Actinomycetota</taxon>
        <taxon>Actinomycetes</taxon>
        <taxon>Kitasatosporales</taxon>
        <taxon>Carbonactinosporaceae</taxon>
        <taxon>Carbonactinospora</taxon>
    </lineage>
</organism>
<dbReference type="CDD" id="cd07377">
    <property type="entry name" value="WHTH_GntR"/>
    <property type="match status" value="1"/>
</dbReference>
<dbReference type="InterPro" id="IPR036388">
    <property type="entry name" value="WH-like_DNA-bd_sf"/>
</dbReference>
<dbReference type="PANTHER" id="PTHR38445">
    <property type="entry name" value="HTH-TYPE TRANSCRIPTIONAL REPRESSOR YTRA"/>
    <property type="match status" value="1"/>
</dbReference>
<keyword evidence="1" id="KW-0805">Transcription regulation</keyword>
<evidence type="ECO:0000256" key="2">
    <source>
        <dbReference type="ARBA" id="ARBA00023125"/>
    </source>
</evidence>
<evidence type="ECO:0000256" key="1">
    <source>
        <dbReference type="ARBA" id="ARBA00023015"/>
    </source>
</evidence>
<protein>
    <submittedName>
        <fullName evidence="6">Transcriptional regulator</fullName>
    </submittedName>
</protein>
<dbReference type="Gene3D" id="1.10.10.10">
    <property type="entry name" value="Winged helix-like DNA-binding domain superfamily/Winged helix DNA-binding domain"/>
    <property type="match status" value="1"/>
</dbReference>
<dbReference type="EMBL" id="JYIJ01000019">
    <property type="protein sequence ID" value="KWW97493.1"/>
    <property type="molecule type" value="Genomic_DNA"/>
</dbReference>
<dbReference type="EMBL" id="LAXD01000001">
    <property type="protein sequence ID" value="KWW98784.1"/>
    <property type="molecule type" value="Genomic_DNA"/>
</dbReference>
<dbReference type="OrthoDB" id="4307011at2"/>
<dbReference type="Proteomes" id="UP000070188">
    <property type="component" value="Unassembled WGS sequence"/>
</dbReference>
<gene>
    <name evidence="6" type="ORF">LI90_413</name>
    <name evidence="5" type="ORF">TH66_17850</name>
    <name evidence="7" type="ORF">TR74_20385</name>
</gene>
<evidence type="ECO:0000313" key="5">
    <source>
        <dbReference type="EMBL" id="KWW97493.1"/>
    </source>
</evidence>
<dbReference type="STRING" id="1469144.LI90_413"/>
<dbReference type="Proteomes" id="UP000070659">
    <property type="component" value="Unassembled WGS sequence"/>
</dbReference>
<comment type="caution">
    <text evidence="5">The sequence shown here is derived from an EMBL/GenBank/DDBJ whole genome shotgun (WGS) entry which is preliminary data.</text>
</comment>
<reference evidence="9" key="1">
    <citation type="submission" date="2015-02" db="EMBL/GenBank/DDBJ databases">
        <title>Physiological reanalysis, assessment of diazotrophy, and genome sequences of multiple isolates of Streptomyces thermoautotrophicus.</title>
        <authorList>
            <person name="MacKellar D.C."/>
            <person name="Lieber L."/>
            <person name="Norman J."/>
            <person name="Bolger A."/>
            <person name="Tobin C."/>
            <person name="Murray J.W."/>
            <person name="Friesen M."/>
            <person name="Prell J."/>
        </authorList>
    </citation>
    <scope>NUCLEOTIDE SEQUENCE [LARGE SCALE GENOMIC DNA]</scope>
    <source>
        <strain evidence="9">UBT1</strain>
    </source>
</reference>
<dbReference type="SMART" id="SM00345">
    <property type="entry name" value="HTH_GNTR"/>
    <property type="match status" value="1"/>
</dbReference>
<dbReference type="InterPro" id="IPR000524">
    <property type="entry name" value="Tscrpt_reg_HTH_GntR"/>
</dbReference>
<dbReference type="RefSeq" id="WP_066883678.1">
    <property type="nucleotide sequence ID" value="NZ_JYIJ01000019.1"/>
</dbReference>
<sequence length="136" mass="15032">MEQGLTLSIDTRSAVPPFEQIRAQISDLVDSGVLPPGTRLPTVRQLAADLGLAVGTVARAYRELEAAGTVITRRRTGTRVADVTETSTKDQIRLRLDEAARRYVQASRRLGVDDRLIIEAVRRALNQEHQSEGRQT</sequence>
<dbReference type="PATRIC" id="fig|1469144.10.peg.507"/>
<dbReference type="GO" id="GO:0003700">
    <property type="term" value="F:DNA-binding transcription factor activity"/>
    <property type="evidence" value="ECO:0007669"/>
    <property type="project" value="InterPro"/>
</dbReference>
<evidence type="ECO:0000313" key="10">
    <source>
        <dbReference type="Proteomes" id="UP000070659"/>
    </source>
</evidence>
<dbReference type="GO" id="GO:0003677">
    <property type="term" value="F:DNA binding"/>
    <property type="evidence" value="ECO:0007669"/>
    <property type="project" value="UniProtKB-KW"/>
</dbReference>
<dbReference type="Pfam" id="PF00392">
    <property type="entry name" value="GntR"/>
    <property type="match status" value="1"/>
</dbReference>
<evidence type="ECO:0000259" key="4">
    <source>
        <dbReference type="PROSITE" id="PS50949"/>
    </source>
</evidence>
<dbReference type="PANTHER" id="PTHR38445:SF9">
    <property type="entry name" value="HTH-TYPE TRANSCRIPTIONAL REPRESSOR YTRA"/>
    <property type="match status" value="1"/>
</dbReference>
<dbReference type="InterPro" id="IPR036390">
    <property type="entry name" value="WH_DNA-bd_sf"/>
</dbReference>
<accession>A0A132MI72</accession>
<evidence type="ECO:0000313" key="9">
    <source>
        <dbReference type="Proteomes" id="UP000070598"/>
    </source>
</evidence>
<reference evidence="8" key="3">
    <citation type="submission" date="2015-04" db="EMBL/GenBank/DDBJ databases">
        <title>Physiological reanalysis, assessment of diazotrophy, and genome sequences of multiple isolates of Streptomyces thermoautotrophicus.</title>
        <authorList>
            <person name="MacKellar D.C."/>
            <person name="Lieber L."/>
            <person name="Norman J."/>
            <person name="Bolger A."/>
            <person name="Tobin C."/>
            <person name="Murray J.W."/>
            <person name="Chang R."/>
            <person name="Ford T."/>
            <person name="Nguyen P.Q."/>
            <person name="Woodward J."/>
            <person name="Permingeat H."/>
            <person name="Joshi N.S."/>
            <person name="Silver P.A."/>
            <person name="Usadel B."/>
            <person name="Rutherford A.W."/>
            <person name="Friesen M."/>
            <person name="Prell J."/>
        </authorList>
    </citation>
    <scope>NUCLEOTIDE SEQUENCE [LARGE SCALE GENOMIC DNA]</scope>
    <source>
        <strain evidence="8">H1</strain>
    </source>
</reference>
<name>A0A132MI72_9ACTN</name>
<keyword evidence="8" id="KW-1185">Reference proteome</keyword>
<dbReference type="EMBL" id="JYIK01001081">
    <property type="protein sequence ID" value="KWX06954.1"/>
    <property type="molecule type" value="Genomic_DNA"/>
</dbReference>